<organism evidence="5 6">
    <name type="scientific">Comamonas aquatica DA1877</name>
    <dbReference type="NCBI Taxonomy" id="1457173"/>
    <lineage>
        <taxon>Bacteria</taxon>
        <taxon>Pseudomonadati</taxon>
        <taxon>Pseudomonadota</taxon>
        <taxon>Betaproteobacteria</taxon>
        <taxon>Burkholderiales</taxon>
        <taxon>Comamonadaceae</taxon>
        <taxon>Comamonas</taxon>
    </lineage>
</organism>
<evidence type="ECO:0000313" key="5">
    <source>
        <dbReference type="EMBL" id="EXU79713.1"/>
    </source>
</evidence>
<dbReference type="Gene3D" id="3.30.428.10">
    <property type="entry name" value="HIT-like"/>
    <property type="match status" value="1"/>
</dbReference>
<dbReference type="EMBL" id="JBOK01000013">
    <property type="protein sequence ID" value="EXU79713.1"/>
    <property type="molecule type" value="Genomic_DNA"/>
</dbReference>
<dbReference type="InterPro" id="IPR011146">
    <property type="entry name" value="HIT-like"/>
</dbReference>
<dbReference type="RefSeq" id="WP_043384422.1">
    <property type="nucleotide sequence ID" value="NZ_JBOK01000013.1"/>
</dbReference>
<dbReference type="GO" id="GO:0003824">
    <property type="term" value="F:catalytic activity"/>
    <property type="evidence" value="ECO:0007669"/>
    <property type="project" value="InterPro"/>
</dbReference>
<dbReference type="Pfam" id="PF01230">
    <property type="entry name" value="HIT"/>
    <property type="match status" value="1"/>
</dbReference>
<dbReference type="PROSITE" id="PS51084">
    <property type="entry name" value="HIT_2"/>
    <property type="match status" value="1"/>
</dbReference>
<protein>
    <submittedName>
        <fullName evidence="5">Histidine triad (HIT) protein</fullName>
    </submittedName>
</protein>
<evidence type="ECO:0000259" key="4">
    <source>
        <dbReference type="PROSITE" id="PS51084"/>
    </source>
</evidence>
<dbReference type="STRING" id="225991.MA05_13855"/>
<dbReference type="GO" id="GO:0009117">
    <property type="term" value="P:nucleotide metabolic process"/>
    <property type="evidence" value="ECO:0007669"/>
    <property type="project" value="TreeGrafter"/>
</dbReference>
<evidence type="ECO:0000256" key="1">
    <source>
        <dbReference type="PIRSR" id="PIRSR601310-1"/>
    </source>
</evidence>
<feature type="domain" description="HIT" evidence="4">
    <location>
        <begin position="14"/>
        <end position="121"/>
    </location>
</feature>
<accession>A0A014NJX2</accession>
<dbReference type="PATRIC" id="fig|1457173.3.peg.2354"/>
<keyword evidence="6" id="KW-1185">Reference proteome</keyword>
<name>A0A014NJX2_9BURK</name>
<reference evidence="5 6" key="1">
    <citation type="submission" date="2014-01" db="EMBL/GenBank/DDBJ databases">
        <title>Interspecies Systems Biology Uncovers Metabolites Affecting C. elegans Gene Expression and Life History Traits.</title>
        <authorList>
            <person name="Watson E."/>
            <person name="Macneil L.T."/>
            <person name="Ritter A.D."/>
            <person name="Yilmaz L.S."/>
            <person name="Rosebrock A.P."/>
            <person name="Caudy A.A."/>
            <person name="Walhout A.J."/>
        </authorList>
    </citation>
    <scope>NUCLEOTIDE SEQUENCE [LARGE SCALE GENOMIC DNA]</scope>
    <source>
        <strain evidence="5 6">DA1877</strain>
    </source>
</reference>
<dbReference type="Proteomes" id="UP000020766">
    <property type="component" value="Unassembled WGS sequence"/>
</dbReference>
<dbReference type="PANTHER" id="PTHR46648">
    <property type="entry name" value="HIT FAMILY PROTEIN 1"/>
    <property type="match status" value="1"/>
</dbReference>
<dbReference type="PROSITE" id="PS00892">
    <property type="entry name" value="HIT_1"/>
    <property type="match status" value="1"/>
</dbReference>
<dbReference type="AlphaFoldDB" id="A0A014NJX2"/>
<feature type="short sequence motif" description="Histidine triad motif" evidence="2 3">
    <location>
        <begin position="106"/>
        <end position="110"/>
    </location>
</feature>
<dbReference type="InterPro" id="IPR001310">
    <property type="entry name" value="Histidine_triad_HIT"/>
</dbReference>
<sequence>MPMFVDTSPPGQCIFCKIVAGDIPAAKVYEDALTVAFMDIGQVNPGHVLVASKRHAVTVLDLTPEEAAAVMQTAQRVAAAAEAAFAPDGITLFQANGAAGGQTVFHFHLHVLPRHAGDGVALAWPRKEPGAQALQTYATQLQAALQATA</sequence>
<dbReference type="PANTHER" id="PTHR46648:SF1">
    <property type="entry name" value="ADENOSINE 5'-MONOPHOSPHORAMIDASE HNT1"/>
    <property type="match status" value="1"/>
</dbReference>
<proteinExistence type="predicted"/>
<feature type="active site" description="Tele-AMP-histidine intermediate" evidence="1">
    <location>
        <position position="108"/>
    </location>
</feature>
<evidence type="ECO:0000313" key="6">
    <source>
        <dbReference type="Proteomes" id="UP000020766"/>
    </source>
</evidence>
<dbReference type="InterPro" id="IPR039384">
    <property type="entry name" value="HINT"/>
</dbReference>
<dbReference type="InterPro" id="IPR036265">
    <property type="entry name" value="HIT-like_sf"/>
</dbReference>
<dbReference type="PRINTS" id="PR00332">
    <property type="entry name" value="HISTRIAD"/>
</dbReference>
<gene>
    <name evidence="5" type="ORF">AX13_03435</name>
</gene>
<evidence type="ECO:0000256" key="3">
    <source>
        <dbReference type="PROSITE-ProRule" id="PRU00464"/>
    </source>
</evidence>
<dbReference type="SUPFAM" id="SSF54197">
    <property type="entry name" value="HIT-like"/>
    <property type="match status" value="1"/>
</dbReference>
<dbReference type="InterPro" id="IPR019808">
    <property type="entry name" value="Histidine_triad_CS"/>
</dbReference>
<comment type="caution">
    <text evidence="5">The sequence shown here is derived from an EMBL/GenBank/DDBJ whole genome shotgun (WGS) entry which is preliminary data.</text>
</comment>
<dbReference type="CDD" id="cd01277">
    <property type="entry name" value="HINT_subgroup"/>
    <property type="match status" value="1"/>
</dbReference>
<evidence type="ECO:0000256" key="2">
    <source>
        <dbReference type="PIRSR" id="PIRSR601310-3"/>
    </source>
</evidence>